<keyword evidence="1" id="KW-0812">Transmembrane</keyword>
<accession>A0A131Z1K7</accession>
<dbReference type="EMBL" id="GEDV01004211">
    <property type="protein sequence ID" value="JAP84346.1"/>
    <property type="molecule type" value="Transcribed_RNA"/>
</dbReference>
<organism evidence="2">
    <name type="scientific">Rhipicephalus appendiculatus</name>
    <name type="common">Brown ear tick</name>
    <dbReference type="NCBI Taxonomy" id="34631"/>
    <lineage>
        <taxon>Eukaryota</taxon>
        <taxon>Metazoa</taxon>
        <taxon>Ecdysozoa</taxon>
        <taxon>Arthropoda</taxon>
        <taxon>Chelicerata</taxon>
        <taxon>Arachnida</taxon>
        <taxon>Acari</taxon>
        <taxon>Parasitiformes</taxon>
        <taxon>Ixodida</taxon>
        <taxon>Ixodoidea</taxon>
        <taxon>Ixodidae</taxon>
        <taxon>Rhipicephalinae</taxon>
        <taxon>Rhipicephalus</taxon>
        <taxon>Rhipicephalus</taxon>
    </lineage>
</organism>
<reference evidence="2" key="1">
    <citation type="journal article" date="2016" name="Ticks Tick Borne Dis.">
        <title>De novo assembly and annotation of the salivary gland transcriptome of Rhipicephalus appendiculatus male and female ticks during blood feeding.</title>
        <authorList>
            <person name="de Castro M.H."/>
            <person name="de Klerk D."/>
            <person name="Pienaar R."/>
            <person name="Latif A.A."/>
            <person name="Rees D.J."/>
            <person name="Mans B.J."/>
        </authorList>
    </citation>
    <scope>NUCLEOTIDE SEQUENCE</scope>
    <source>
        <tissue evidence="2">Salivary glands</tissue>
    </source>
</reference>
<evidence type="ECO:0000256" key="1">
    <source>
        <dbReference type="SAM" id="Phobius"/>
    </source>
</evidence>
<evidence type="ECO:0000313" key="2">
    <source>
        <dbReference type="EMBL" id="JAP84346.1"/>
    </source>
</evidence>
<proteinExistence type="predicted"/>
<keyword evidence="1" id="KW-1133">Transmembrane helix</keyword>
<keyword evidence="1" id="KW-0472">Membrane</keyword>
<feature type="transmembrane region" description="Helical" evidence="1">
    <location>
        <begin position="45"/>
        <end position="64"/>
    </location>
</feature>
<protein>
    <submittedName>
        <fullName evidence="2">Ankyrin repeat, SAM and basic leucine zipper domain-containing protein 1</fullName>
    </submittedName>
</protein>
<sequence length="82" mass="9600">MLCECKTARRALHGHCSSKMQVEGCIEYEPQWPPLPVEVKRRKRLAWVPLCLFFTALWACKMAVGQLGHWPRLPGWFLHRNV</sequence>
<dbReference type="AlphaFoldDB" id="A0A131Z1K7"/>
<name>A0A131Z1K7_RHIAP</name>